<dbReference type="Gene3D" id="1.20.150.30">
    <property type="entry name" value="Zincin-like metallopeptidase, N-terminal domain"/>
    <property type="match status" value="1"/>
</dbReference>
<proteinExistence type="predicted"/>
<protein>
    <recommendedName>
        <fullName evidence="3">Hydrolase</fullName>
    </recommendedName>
</protein>
<dbReference type="InterPro" id="IPR042271">
    <property type="entry name" value="Zinicin_2_N"/>
</dbReference>
<dbReference type="EMBL" id="RDFA01000008">
    <property type="protein sequence ID" value="RXK46757.1"/>
    <property type="molecule type" value="Genomic_DNA"/>
</dbReference>
<dbReference type="PANTHER" id="PTHR39420:SF1">
    <property type="entry name" value="HYDROLASE"/>
    <property type="match status" value="1"/>
</dbReference>
<accession>A0A498KRL2</accession>
<comment type="caution">
    <text evidence="1">The sequence shown here is derived from an EMBL/GenBank/DDBJ whole genome shotgun (WGS) entry which is preliminary data.</text>
</comment>
<dbReference type="SUPFAM" id="SSF55486">
    <property type="entry name" value="Metalloproteases ('zincins'), catalytic domain"/>
    <property type="match status" value="1"/>
</dbReference>
<organism evidence="1 2">
    <name type="scientific">Halorientalis pallida</name>
    <dbReference type="NCBI Taxonomy" id="2479928"/>
    <lineage>
        <taxon>Archaea</taxon>
        <taxon>Methanobacteriati</taxon>
        <taxon>Methanobacteriota</taxon>
        <taxon>Stenosarchaea group</taxon>
        <taxon>Halobacteria</taxon>
        <taxon>Halobacteriales</taxon>
        <taxon>Haloarculaceae</taxon>
        <taxon>Halorientalis</taxon>
    </lineage>
</organism>
<name>A0A498KRL2_9EURY</name>
<evidence type="ECO:0008006" key="3">
    <source>
        <dbReference type="Google" id="ProtNLM"/>
    </source>
</evidence>
<sequence>MGLFRSVQAVTGASGTGPVDWTAVAEAAKASTEPGSIALSTEEQEGYADDVREARGRIREVAAIDFDVPESIEIQNRHHWIDANIDTFQRVMAPLGDQVGLIPGLARMVNTGTMSIALAFLGNNVLGQYDPLLLAESDAHSLYFVHPNIGKVATMLDVPEPRFRRWIAFHEVSHAAEFGAAPWLADQLEADLQRAVDALGEGSLDREALGSLDTTMTAVEGYAELVMDRAFDGEYADLRRKLDERRQGRGPVSQLVRRLLGLGMKRRQYERGKQFFETVADERGVEGASAVWERPENLPSDAELDDPRAWLDRVR</sequence>
<dbReference type="PANTHER" id="PTHR39420">
    <property type="match status" value="1"/>
</dbReference>
<keyword evidence="2" id="KW-1185">Reference proteome</keyword>
<dbReference type="OrthoDB" id="339796at2157"/>
<evidence type="ECO:0000313" key="2">
    <source>
        <dbReference type="Proteomes" id="UP000289691"/>
    </source>
</evidence>
<dbReference type="NCBIfam" id="TIGR03883">
    <property type="entry name" value="DUF2342_F420"/>
    <property type="match status" value="1"/>
</dbReference>
<evidence type="ECO:0000313" key="1">
    <source>
        <dbReference type="EMBL" id="RXK46757.1"/>
    </source>
</evidence>
<dbReference type="RefSeq" id="WP_129070553.1">
    <property type="nucleotide sequence ID" value="NZ_RDFA01000008.1"/>
</dbReference>
<gene>
    <name evidence="1" type="ORF">EAF64_18985</name>
</gene>
<reference evidence="1 2" key="1">
    <citation type="submission" date="2019-01" db="EMBL/GenBank/DDBJ databases">
        <title>Halorientalis sp. F13-25 a new haloarchaeum isolated from hypersaline water.</title>
        <authorList>
            <person name="Ana D.-V."/>
            <person name="Cristina S.-P."/>
            <person name="Antonio V."/>
        </authorList>
    </citation>
    <scope>NUCLEOTIDE SEQUENCE [LARGE SCALE GENOMIC DNA]</scope>
    <source>
        <strain evidence="1 2">F13-25</strain>
    </source>
</reference>
<dbReference type="AlphaFoldDB" id="A0A498KRL2"/>
<dbReference type="NCBIfam" id="TIGR03624">
    <property type="entry name" value="putative hydrolase"/>
    <property type="match status" value="2"/>
</dbReference>
<dbReference type="InterPro" id="IPR018766">
    <property type="entry name" value="Zinicin_2"/>
</dbReference>
<dbReference type="InterPro" id="IPR022454">
    <property type="entry name" value="CHP03883_F420-assoc"/>
</dbReference>
<dbReference type="Proteomes" id="UP000289691">
    <property type="component" value="Unassembled WGS sequence"/>
</dbReference>
<dbReference type="Pfam" id="PF10103">
    <property type="entry name" value="Zincin_2"/>
    <property type="match status" value="2"/>
</dbReference>